<evidence type="ECO:0000313" key="2">
    <source>
        <dbReference type="EMBL" id="GFR23393.1"/>
    </source>
</evidence>
<dbReference type="PANTHER" id="PTHR45786">
    <property type="entry name" value="DNA BINDING PROTEIN-LIKE"/>
    <property type="match status" value="1"/>
</dbReference>
<dbReference type="OrthoDB" id="10051381at2759"/>
<dbReference type="GO" id="GO:0004386">
    <property type="term" value="F:helicase activity"/>
    <property type="evidence" value="ECO:0007669"/>
    <property type="project" value="UniProtKB-KW"/>
</dbReference>
<dbReference type="Pfam" id="PF14214">
    <property type="entry name" value="Helitron_like_N"/>
    <property type="match status" value="1"/>
</dbReference>
<keyword evidence="2" id="KW-0378">Hydrolase</keyword>
<keyword evidence="3" id="KW-1185">Reference proteome</keyword>
<dbReference type="AlphaFoldDB" id="A0A8X6JFM7"/>
<dbReference type="CDD" id="cd22757">
    <property type="entry name" value="OTU_P87_VP80-like"/>
    <property type="match status" value="1"/>
</dbReference>
<dbReference type="PANTHER" id="PTHR45786:SF74">
    <property type="entry name" value="ATP-DEPENDENT DNA HELICASE"/>
    <property type="match status" value="1"/>
</dbReference>
<protein>
    <submittedName>
        <fullName evidence="2">ATP-dependent DNA helicase</fullName>
    </submittedName>
</protein>
<dbReference type="EMBL" id="BMAO01028283">
    <property type="protein sequence ID" value="GFR23393.1"/>
    <property type="molecule type" value="Genomic_DNA"/>
</dbReference>
<evidence type="ECO:0000313" key="3">
    <source>
        <dbReference type="Proteomes" id="UP000887116"/>
    </source>
</evidence>
<dbReference type="Gene3D" id="3.90.70.80">
    <property type="match status" value="1"/>
</dbReference>
<proteinExistence type="predicted"/>
<gene>
    <name evidence="2" type="primary">LOC103519163</name>
    <name evidence="2" type="ORF">TNCT_40161</name>
</gene>
<dbReference type="Proteomes" id="UP000887116">
    <property type="component" value="Unassembled WGS sequence"/>
</dbReference>
<name>A0A8X6JFM7_TRICU</name>
<comment type="caution">
    <text evidence="2">The sequence shown here is derived from an EMBL/GenBank/DDBJ whole genome shotgun (WGS) entry which is preliminary data.</text>
</comment>
<accession>A0A8X6JFM7</accession>
<dbReference type="InterPro" id="IPR025476">
    <property type="entry name" value="Helitron_helicase-like"/>
</dbReference>
<feature type="domain" description="Helitron helicase-like" evidence="1">
    <location>
        <begin position="590"/>
        <end position="771"/>
    </location>
</feature>
<keyword evidence="2" id="KW-0547">Nucleotide-binding</keyword>
<evidence type="ECO:0000259" key="1">
    <source>
        <dbReference type="Pfam" id="PF14214"/>
    </source>
</evidence>
<keyword evidence="2" id="KW-0347">Helicase</keyword>
<organism evidence="2 3">
    <name type="scientific">Trichonephila clavata</name>
    <name type="common">Joro spider</name>
    <name type="synonym">Nephila clavata</name>
    <dbReference type="NCBI Taxonomy" id="2740835"/>
    <lineage>
        <taxon>Eukaryota</taxon>
        <taxon>Metazoa</taxon>
        <taxon>Ecdysozoa</taxon>
        <taxon>Arthropoda</taxon>
        <taxon>Chelicerata</taxon>
        <taxon>Arachnida</taxon>
        <taxon>Araneae</taxon>
        <taxon>Araneomorphae</taxon>
        <taxon>Entelegynae</taxon>
        <taxon>Araneoidea</taxon>
        <taxon>Nephilidae</taxon>
        <taxon>Trichonephila</taxon>
    </lineage>
</organism>
<sequence>MSYLMHDNVSMAIQIRKAVVRHVCNEWKRFKCFTQGPSGVPYCTKRLYYTEMSKPYTYGSICEVMAAGEIFPYKFQVYQDGSLIAVFGDALQGIRRLWFTGNFNEGHFDALVPLDETMTNSIQLSEFNEAPLLTSTEQIGYEKYFSCHHGYNCKSDVCKSDKSTPSIQAMRGTKRRKRFTSSIRYKQVRKAVWKFSQSHPEVHRDAVQKYTQSHPEVHRDAVQKYTQNHPEVHRDAVQKYTQNHPEVHRDAVQKYTQNHPEVHRDAVQKYTQSRPEIHRNAVQKYTQSHPEIHRNAVQKYTQSHPEIHRDAVQKYTQRHPEVNRKTVKKYVSKNPHVARIKSNKYKEKISETRLLPWTSKHLSAFKYKPNVDYSMDEIVNLGPRLPCSWCRALKWKDETQGMCCSGGKVQLPNLEPYPEPLHSLLTHHDPLSEHFLSTIHDHCEKDIRCGIYPGIKPELISQLQKSLHEHNKYIMDFKAAIDSVPKDQKEFKVVINAERKPFGEHKGRFNAPQTKEVAVVIVGQEFEKRDIVLSCRDGTLMRINETHRAYDALQYPLMFFRGEDGYQINIPKRHETTKIPLSKTVSASEFYSYRIMERDGEVYHLLLFRNLLNQFLVDMLAKIESKRLNWIRHNQKKLRSEEYIHLKDAITVTDGQLSELGKMVVLPSSFTGGSRYMHERTQDAMIYVRHFGRPDLFITFTCNPKWPEIVDLLNQGQKSHDRHDIIARVFRVKVKHMMKLLTKGCIFGNVRCHMYTVEWQKRGLPHVHILLWLEDKIRPESIDEVICAELPDYNVDPALYEIIRTTMIHGPCGHINKSSPCMLNGKCTKKYPRCFRKETQTGEDGYPQYRRRSPENGGIETQIKENNVDNRWVVPYNPVLSRTFNAHINVEFCNSVKSIKYICKYVNKGTDQATFGVEDLDEVTRYESGRYISSSEAVWRILCFPIHERFPPVIHLSVHLENGQRVYFTEDNAPHSQNYQSSKNYTDGIF</sequence>
<keyword evidence="2" id="KW-0067">ATP-binding</keyword>
<reference evidence="2" key="1">
    <citation type="submission" date="2020-07" db="EMBL/GenBank/DDBJ databases">
        <title>Multicomponent nature underlies the extraordinary mechanical properties of spider dragline silk.</title>
        <authorList>
            <person name="Kono N."/>
            <person name="Nakamura H."/>
            <person name="Mori M."/>
            <person name="Yoshida Y."/>
            <person name="Ohtoshi R."/>
            <person name="Malay A.D."/>
            <person name="Moran D.A.P."/>
            <person name="Tomita M."/>
            <person name="Numata K."/>
            <person name="Arakawa K."/>
        </authorList>
    </citation>
    <scope>NUCLEOTIDE SEQUENCE</scope>
</reference>